<proteinExistence type="predicted"/>
<evidence type="ECO:0000256" key="2">
    <source>
        <dbReference type="ARBA" id="ARBA00022679"/>
    </source>
</evidence>
<dbReference type="Gene3D" id="3.90.120.10">
    <property type="entry name" value="DNA Methylase, subunit A, domain 2"/>
    <property type="match status" value="1"/>
</dbReference>
<evidence type="ECO:0000256" key="1">
    <source>
        <dbReference type="ARBA" id="ARBA00022603"/>
    </source>
</evidence>
<evidence type="ECO:0000256" key="5">
    <source>
        <dbReference type="ARBA" id="ARBA00047422"/>
    </source>
</evidence>
<keyword evidence="3" id="KW-0949">S-adenosyl-L-methionine</keyword>
<keyword evidence="1 7" id="KW-0489">Methyltransferase</keyword>
<reference evidence="7 8" key="1">
    <citation type="submission" date="2018-03" db="EMBL/GenBank/DDBJ databases">
        <title>Genomic Encyclopedia of Archaeal and Bacterial Type Strains, Phase II (KMG-II): from individual species to whole genera.</title>
        <authorList>
            <person name="Goeker M."/>
        </authorList>
    </citation>
    <scope>NUCLEOTIDE SEQUENCE [LARGE SCALE GENOMIC DNA]</scope>
    <source>
        <strain evidence="7 8">DSM 28354</strain>
    </source>
</reference>
<organism evidence="7 8">
    <name type="scientific">Spirosoma oryzae</name>
    <dbReference type="NCBI Taxonomy" id="1469603"/>
    <lineage>
        <taxon>Bacteria</taxon>
        <taxon>Pseudomonadati</taxon>
        <taxon>Bacteroidota</taxon>
        <taxon>Cytophagia</taxon>
        <taxon>Cytophagales</taxon>
        <taxon>Cytophagaceae</taxon>
        <taxon>Spirosoma</taxon>
    </lineage>
</organism>
<dbReference type="EMBL" id="PVTE01000041">
    <property type="protein sequence ID" value="PRY23494.1"/>
    <property type="molecule type" value="Genomic_DNA"/>
</dbReference>
<evidence type="ECO:0000256" key="6">
    <source>
        <dbReference type="SAM" id="MobiDB-lite"/>
    </source>
</evidence>
<keyword evidence="4" id="KW-0680">Restriction system</keyword>
<keyword evidence="2" id="KW-0808">Transferase</keyword>
<gene>
    <name evidence="7" type="ORF">CLV58_14115</name>
</gene>
<evidence type="ECO:0000256" key="3">
    <source>
        <dbReference type="ARBA" id="ARBA00022691"/>
    </source>
</evidence>
<evidence type="ECO:0000313" key="7">
    <source>
        <dbReference type="EMBL" id="PRY23494.1"/>
    </source>
</evidence>
<comment type="catalytic activity">
    <reaction evidence="5">
        <text>a 2'-deoxycytidine in DNA + S-adenosyl-L-methionine = a 5-methyl-2'-deoxycytidine in DNA + S-adenosyl-L-homocysteine + H(+)</text>
        <dbReference type="Rhea" id="RHEA:13681"/>
        <dbReference type="Rhea" id="RHEA-COMP:11369"/>
        <dbReference type="Rhea" id="RHEA-COMP:11370"/>
        <dbReference type="ChEBI" id="CHEBI:15378"/>
        <dbReference type="ChEBI" id="CHEBI:57856"/>
        <dbReference type="ChEBI" id="CHEBI:59789"/>
        <dbReference type="ChEBI" id="CHEBI:85452"/>
        <dbReference type="ChEBI" id="CHEBI:85454"/>
        <dbReference type="EC" id="2.1.1.37"/>
    </reaction>
</comment>
<dbReference type="InterPro" id="IPR031303">
    <property type="entry name" value="C5_meth_CS"/>
</dbReference>
<accession>A0A2T0RQM3</accession>
<name>A0A2T0RQM3_9BACT</name>
<dbReference type="GO" id="GO:0003886">
    <property type="term" value="F:DNA (cytosine-5-)-methyltransferase activity"/>
    <property type="evidence" value="ECO:0007669"/>
    <property type="project" value="UniProtKB-EC"/>
</dbReference>
<dbReference type="Proteomes" id="UP000238375">
    <property type="component" value="Unassembled WGS sequence"/>
</dbReference>
<dbReference type="Pfam" id="PF00145">
    <property type="entry name" value="DNA_methylase"/>
    <property type="match status" value="1"/>
</dbReference>
<comment type="caution">
    <text evidence="7">The sequence shown here is derived from an EMBL/GenBank/DDBJ whole genome shotgun (WGS) entry which is preliminary data.</text>
</comment>
<dbReference type="AlphaFoldDB" id="A0A2T0RQM3"/>
<dbReference type="OrthoDB" id="32195at2"/>
<dbReference type="SUPFAM" id="SSF53335">
    <property type="entry name" value="S-adenosyl-L-methionine-dependent methyltransferases"/>
    <property type="match status" value="1"/>
</dbReference>
<feature type="region of interest" description="Disordered" evidence="6">
    <location>
        <begin position="17"/>
        <end position="52"/>
    </location>
</feature>
<dbReference type="GO" id="GO:0032259">
    <property type="term" value="P:methylation"/>
    <property type="evidence" value="ECO:0007669"/>
    <property type="project" value="UniProtKB-KW"/>
</dbReference>
<dbReference type="PROSITE" id="PS00095">
    <property type="entry name" value="C5_MTASE_2"/>
    <property type="match status" value="1"/>
</dbReference>
<evidence type="ECO:0000313" key="8">
    <source>
        <dbReference type="Proteomes" id="UP000238375"/>
    </source>
</evidence>
<dbReference type="GO" id="GO:0009307">
    <property type="term" value="P:DNA restriction-modification system"/>
    <property type="evidence" value="ECO:0007669"/>
    <property type="project" value="UniProtKB-KW"/>
</dbReference>
<dbReference type="InterPro" id="IPR029063">
    <property type="entry name" value="SAM-dependent_MTases_sf"/>
</dbReference>
<dbReference type="InterPro" id="IPR001525">
    <property type="entry name" value="C5_MeTfrase"/>
</dbReference>
<keyword evidence="8" id="KW-1185">Reference proteome</keyword>
<sequence length="221" mass="24878">MPSTAIVSLHRSRNRQQRELLQRGRTVAQSGGANRHVDYDAPPAPYHTDPRADAERRLSDFDHSSDLDNPCPTIVTRQDKAPLSIVRTMLVNNQHTNVPTSTGEPTPTLTTGNHHYLVITRTGKLAIEILSDDSPATVKIKRFMAAHGIVDIKMRMLNVPELKRIQEFPDGYILKSGDTRKKKFIGNSVVPPLVRRMIEAIARLGAVAVRFWEWRTDTGDW</sequence>
<evidence type="ECO:0000256" key="4">
    <source>
        <dbReference type="ARBA" id="ARBA00022747"/>
    </source>
</evidence>
<protein>
    <submittedName>
        <fullName evidence="7">C-5 cytosine-specific DNA methylase</fullName>
    </submittedName>
</protein>